<proteinExistence type="predicted"/>
<evidence type="ECO:0000313" key="3">
    <source>
        <dbReference type="Proteomes" id="UP000712600"/>
    </source>
</evidence>
<feature type="region of interest" description="Disordered" evidence="1">
    <location>
        <begin position="1"/>
        <end position="60"/>
    </location>
</feature>
<sequence length="60" mass="6855">MDQYMEPGPDGVQDDQIIPTEVQADDRSIQTDRAVYRIDPRAAGNELRLEPRPDNRTDLT</sequence>
<gene>
    <name evidence="2" type="ORF">F2Q69_00046735</name>
</gene>
<evidence type="ECO:0000313" key="2">
    <source>
        <dbReference type="EMBL" id="KAF3522241.1"/>
    </source>
</evidence>
<evidence type="ECO:0000256" key="1">
    <source>
        <dbReference type="SAM" id="MobiDB-lite"/>
    </source>
</evidence>
<reference evidence="2" key="1">
    <citation type="submission" date="2019-12" db="EMBL/GenBank/DDBJ databases">
        <title>Genome sequencing and annotation of Brassica cretica.</title>
        <authorList>
            <person name="Studholme D.J."/>
            <person name="Sarris P."/>
        </authorList>
    </citation>
    <scope>NUCLEOTIDE SEQUENCE</scope>
    <source>
        <strain evidence="2">PFS-109/04</strain>
        <tissue evidence="2">Leaf</tissue>
    </source>
</reference>
<comment type="caution">
    <text evidence="2">The sequence shown here is derived from an EMBL/GenBank/DDBJ whole genome shotgun (WGS) entry which is preliminary data.</text>
</comment>
<organism evidence="2 3">
    <name type="scientific">Brassica cretica</name>
    <name type="common">Mustard</name>
    <dbReference type="NCBI Taxonomy" id="69181"/>
    <lineage>
        <taxon>Eukaryota</taxon>
        <taxon>Viridiplantae</taxon>
        <taxon>Streptophyta</taxon>
        <taxon>Embryophyta</taxon>
        <taxon>Tracheophyta</taxon>
        <taxon>Spermatophyta</taxon>
        <taxon>Magnoliopsida</taxon>
        <taxon>eudicotyledons</taxon>
        <taxon>Gunneridae</taxon>
        <taxon>Pentapetalae</taxon>
        <taxon>rosids</taxon>
        <taxon>malvids</taxon>
        <taxon>Brassicales</taxon>
        <taxon>Brassicaceae</taxon>
        <taxon>Brassiceae</taxon>
        <taxon>Brassica</taxon>
    </lineage>
</organism>
<dbReference type="Proteomes" id="UP000712600">
    <property type="component" value="Unassembled WGS sequence"/>
</dbReference>
<name>A0A8S9PRN3_BRACR</name>
<accession>A0A8S9PRN3</accession>
<protein>
    <submittedName>
        <fullName evidence="2">Uncharacterized protein</fullName>
    </submittedName>
</protein>
<feature type="compositionally biased region" description="Basic and acidic residues" evidence="1">
    <location>
        <begin position="47"/>
        <end position="60"/>
    </location>
</feature>
<dbReference type="AlphaFoldDB" id="A0A8S9PRN3"/>
<dbReference type="EMBL" id="QGKX02001347">
    <property type="protein sequence ID" value="KAF3522241.1"/>
    <property type="molecule type" value="Genomic_DNA"/>
</dbReference>
<feature type="compositionally biased region" description="Basic and acidic residues" evidence="1">
    <location>
        <begin position="24"/>
        <end position="40"/>
    </location>
</feature>